<dbReference type="CDD" id="cd05286">
    <property type="entry name" value="QOR2"/>
    <property type="match status" value="1"/>
</dbReference>
<dbReference type="InterPro" id="IPR013154">
    <property type="entry name" value="ADH-like_N"/>
</dbReference>
<dbReference type="InterPro" id="IPR047618">
    <property type="entry name" value="QOR-like"/>
</dbReference>
<keyword evidence="1" id="KW-0521">NADP</keyword>
<dbReference type="GeneID" id="68871546"/>
<feature type="domain" description="Enoyl reductase (ER)" evidence="3">
    <location>
        <begin position="12"/>
        <end position="325"/>
    </location>
</feature>
<dbReference type="Proteomes" id="UP000027746">
    <property type="component" value="Unassembled WGS sequence"/>
</dbReference>
<protein>
    <submittedName>
        <fullName evidence="4">Quinone oxidoreductase</fullName>
    </submittedName>
</protein>
<keyword evidence="2" id="KW-0560">Oxidoreductase</keyword>
<keyword evidence="5" id="KW-1185">Reference proteome</keyword>
<dbReference type="GO" id="GO:0003960">
    <property type="term" value="F:quinone reductase (NADPH) activity"/>
    <property type="evidence" value="ECO:0007669"/>
    <property type="project" value="InterPro"/>
</dbReference>
<dbReference type="InterPro" id="IPR020843">
    <property type="entry name" value="ER"/>
</dbReference>
<dbReference type="Pfam" id="PF00107">
    <property type="entry name" value="ADH_zinc_N"/>
    <property type="match status" value="1"/>
</dbReference>
<gene>
    <name evidence="4" type="ORF">SUH3_21630</name>
</gene>
<evidence type="ECO:0000313" key="4">
    <source>
        <dbReference type="EMBL" id="KEJ95588.1"/>
    </source>
</evidence>
<organism evidence="4 5">
    <name type="scientific">Pseudosulfitobacter pseudonitzschiae</name>
    <dbReference type="NCBI Taxonomy" id="1402135"/>
    <lineage>
        <taxon>Bacteria</taxon>
        <taxon>Pseudomonadati</taxon>
        <taxon>Pseudomonadota</taxon>
        <taxon>Alphaproteobacteria</taxon>
        <taxon>Rhodobacterales</taxon>
        <taxon>Roseobacteraceae</taxon>
        <taxon>Pseudosulfitobacter</taxon>
    </lineage>
</organism>
<dbReference type="GO" id="GO:0070402">
    <property type="term" value="F:NADPH binding"/>
    <property type="evidence" value="ECO:0007669"/>
    <property type="project" value="TreeGrafter"/>
</dbReference>
<dbReference type="OrthoDB" id="9805883at2"/>
<evidence type="ECO:0000256" key="1">
    <source>
        <dbReference type="ARBA" id="ARBA00022857"/>
    </source>
</evidence>
<proteinExistence type="predicted"/>
<dbReference type="PANTHER" id="PTHR48106:SF13">
    <property type="entry name" value="QUINONE OXIDOREDUCTASE-RELATED"/>
    <property type="match status" value="1"/>
</dbReference>
<dbReference type="Gene3D" id="3.90.180.10">
    <property type="entry name" value="Medium-chain alcohol dehydrogenases, catalytic domain"/>
    <property type="match status" value="1"/>
</dbReference>
<evidence type="ECO:0000259" key="3">
    <source>
        <dbReference type="SMART" id="SM00829"/>
    </source>
</evidence>
<dbReference type="EMBL" id="JAMD01000006">
    <property type="protein sequence ID" value="KEJ95588.1"/>
    <property type="molecule type" value="Genomic_DNA"/>
</dbReference>
<dbReference type="SMART" id="SM00829">
    <property type="entry name" value="PKS_ER"/>
    <property type="match status" value="1"/>
</dbReference>
<dbReference type="SUPFAM" id="SSF51735">
    <property type="entry name" value="NAD(P)-binding Rossmann-fold domains"/>
    <property type="match status" value="1"/>
</dbReference>
<dbReference type="SUPFAM" id="SSF50129">
    <property type="entry name" value="GroES-like"/>
    <property type="match status" value="1"/>
</dbReference>
<name>A0A073IZ18_9RHOB</name>
<dbReference type="GO" id="GO:0035925">
    <property type="term" value="F:mRNA 3'-UTR AU-rich region binding"/>
    <property type="evidence" value="ECO:0007669"/>
    <property type="project" value="TreeGrafter"/>
</dbReference>
<dbReference type="InterPro" id="IPR011032">
    <property type="entry name" value="GroES-like_sf"/>
</dbReference>
<dbReference type="Gene3D" id="3.40.50.720">
    <property type="entry name" value="NAD(P)-binding Rossmann-like Domain"/>
    <property type="match status" value="1"/>
</dbReference>
<evidence type="ECO:0000256" key="2">
    <source>
        <dbReference type="ARBA" id="ARBA00023002"/>
    </source>
</evidence>
<sequence>MKTQAVRIHRHGGPEVIQLDEIDLPEPAAGHVRIRNTCIGVNYADIYEREGDHGGPHSAKDLPITMGHMAVGVVDAVGKDVTSHTIGARVGYIGPNSYATLTNMPAARLFSLPDAVTDDVAGGYLLRGLTAEYLLRRLYRVGPGTTALVHAAAGGMGLILGEWGRLLGARMIGTVSSEAKAEVARAHGYDAIINYSSEDFVARTLQETDGKGADVIYDGVGKMAFLKSLDCVRPRGLVVSYGTASGNVGEFDLQRLHSKSIIVTRPTLRSWIAEPDEAAAASKALFDVLSGGQIQTPLGARFPLAKAAEAHRQLESRSVTAPIVLIP</sequence>
<dbReference type="InterPro" id="IPR013149">
    <property type="entry name" value="ADH-like_C"/>
</dbReference>
<dbReference type="FunFam" id="3.40.50.720:FF:000053">
    <property type="entry name" value="Quinone oxidoreductase 1"/>
    <property type="match status" value="1"/>
</dbReference>
<dbReference type="GO" id="GO:0005829">
    <property type="term" value="C:cytosol"/>
    <property type="evidence" value="ECO:0007669"/>
    <property type="project" value="TreeGrafter"/>
</dbReference>
<dbReference type="PANTHER" id="PTHR48106">
    <property type="entry name" value="QUINONE OXIDOREDUCTASE PIG3-RELATED"/>
    <property type="match status" value="1"/>
</dbReference>
<reference evidence="4 5" key="1">
    <citation type="submission" date="2014-01" db="EMBL/GenBank/DDBJ databases">
        <title>Sulfitobacter sp. H3 (MCCC 1A00686) Genome Sequencing.</title>
        <authorList>
            <person name="Lai Q."/>
            <person name="Hong Z."/>
        </authorList>
    </citation>
    <scope>NUCLEOTIDE SEQUENCE [LARGE SCALE GENOMIC DNA]</scope>
    <source>
        <strain evidence="4 5">H3</strain>
    </source>
</reference>
<evidence type="ECO:0000313" key="5">
    <source>
        <dbReference type="Proteomes" id="UP000027746"/>
    </source>
</evidence>
<accession>A0A073IZ18</accession>
<dbReference type="Pfam" id="PF08240">
    <property type="entry name" value="ADH_N"/>
    <property type="match status" value="1"/>
</dbReference>
<comment type="caution">
    <text evidence="4">The sequence shown here is derived from an EMBL/GenBank/DDBJ whole genome shotgun (WGS) entry which is preliminary data.</text>
</comment>
<dbReference type="InterPro" id="IPR036291">
    <property type="entry name" value="NAD(P)-bd_dom_sf"/>
</dbReference>
<dbReference type="AlphaFoldDB" id="A0A073IZ18"/>
<dbReference type="RefSeq" id="WP_037926941.1">
    <property type="nucleotide sequence ID" value="NZ_CP054599.1"/>
</dbReference>